<dbReference type="PANTHER" id="PTHR30055:SF151">
    <property type="entry name" value="TRANSCRIPTIONAL REGULATORY PROTEIN"/>
    <property type="match status" value="1"/>
</dbReference>
<dbReference type="EMBL" id="JACDTY010000028">
    <property type="protein sequence ID" value="MBA1144840.1"/>
    <property type="molecule type" value="Genomic_DNA"/>
</dbReference>
<dbReference type="SUPFAM" id="SSF46689">
    <property type="entry name" value="Homeodomain-like"/>
    <property type="match status" value="1"/>
</dbReference>
<dbReference type="InterPro" id="IPR050109">
    <property type="entry name" value="HTH-type_TetR-like_transc_reg"/>
</dbReference>
<dbReference type="PANTHER" id="PTHR30055">
    <property type="entry name" value="HTH-TYPE TRANSCRIPTIONAL REGULATOR RUTR"/>
    <property type="match status" value="1"/>
</dbReference>
<evidence type="ECO:0000256" key="4">
    <source>
        <dbReference type="PROSITE-ProRule" id="PRU00335"/>
    </source>
</evidence>
<dbReference type="InterPro" id="IPR036271">
    <property type="entry name" value="Tet_transcr_reg_TetR-rel_C_sf"/>
</dbReference>
<evidence type="ECO:0000313" key="7">
    <source>
        <dbReference type="Proteomes" id="UP000558284"/>
    </source>
</evidence>
<dbReference type="SUPFAM" id="SSF48498">
    <property type="entry name" value="Tetracyclin repressor-like, C-terminal domain"/>
    <property type="match status" value="1"/>
</dbReference>
<dbReference type="InterPro" id="IPR009057">
    <property type="entry name" value="Homeodomain-like_sf"/>
</dbReference>
<comment type="caution">
    <text evidence="6">The sequence shown here is derived from an EMBL/GenBank/DDBJ whole genome shotgun (WGS) entry which is preliminary data.</text>
</comment>
<dbReference type="Gene3D" id="1.10.10.60">
    <property type="entry name" value="Homeodomain-like"/>
    <property type="match status" value="1"/>
</dbReference>
<dbReference type="Pfam" id="PF00440">
    <property type="entry name" value="TetR_N"/>
    <property type="match status" value="1"/>
</dbReference>
<evidence type="ECO:0000259" key="5">
    <source>
        <dbReference type="PROSITE" id="PS50977"/>
    </source>
</evidence>
<proteinExistence type="predicted"/>
<evidence type="ECO:0000256" key="2">
    <source>
        <dbReference type="ARBA" id="ARBA00023125"/>
    </source>
</evidence>
<keyword evidence="1" id="KW-0805">Transcription regulation</keyword>
<dbReference type="Proteomes" id="UP000558284">
    <property type="component" value="Unassembled WGS sequence"/>
</dbReference>
<keyword evidence="7" id="KW-1185">Reference proteome</keyword>
<protein>
    <submittedName>
        <fullName evidence="6">TetR family transcriptional regulator</fullName>
    </submittedName>
</protein>
<keyword evidence="2 4" id="KW-0238">DNA-binding</keyword>
<evidence type="ECO:0000313" key="6">
    <source>
        <dbReference type="EMBL" id="MBA1144840.1"/>
    </source>
</evidence>
<sequence length="226" mass="24253">MAKTTQRTERRTDALSKERIVEAAIEILDKGGEGALTFRALAARLATGAGAIYWHVTDKNELLAMATDDVIARVMLVREAKPREAIRAIALGLFDAIEAHPWAGAQLSRAPWQSAVGEIFESIGSQLDALGVAEQAQLDVASALVHYILGCAGQNAANATNARLLPPGTDRAAFLATIIARWTQRDPAGFPFLHKMASRFRDHDDRAQFLAGIDLILAGAGTADKN</sequence>
<accession>A0A838BH52</accession>
<dbReference type="AlphaFoldDB" id="A0A838BH52"/>
<reference evidence="6 7" key="1">
    <citation type="submission" date="2020-07" db="EMBL/GenBank/DDBJ databases">
        <title>Definition of the novel symbiovar canariense within Mesorhizobium novociceri, a new species of genus Mesorhizobium nodulating Cicer canariense in the Caldera de Taburiente National Park (La Palma, Canary Islands).</title>
        <authorList>
            <person name="Leon-Barrios M."/>
            <person name="Perez-Yepez J."/>
            <person name="Flores-Felix J.D."/>
            <person name="Ramirez-Baena M.H."/>
            <person name="Pulido-Suarez L."/>
            <person name="Igual J.M."/>
            <person name="Velazquez E."/>
            <person name="Peix A."/>
        </authorList>
    </citation>
    <scope>NUCLEOTIDE SEQUENCE [LARGE SCALE GENOMIC DNA]</scope>
    <source>
        <strain evidence="6 7">CCANP35</strain>
    </source>
</reference>
<name>A0A838BH52_9HYPH</name>
<dbReference type="GO" id="GO:0003700">
    <property type="term" value="F:DNA-binding transcription factor activity"/>
    <property type="evidence" value="ECO:0007669"/>
    <property type="project" value="TreeGrafter"/>
</dbReference>
<feature type="DNA-binding region" description="H-T-H motif" evidence="4">
    <location>
        <begin position="37"/>
        <end position="56"/>
    </location>
</feature>
<organism evidence="6 7">
    <name type="scientific">Mesorhizobium neociceri</name>
    <dbReference type="NCBI Taxonomy" id="1307853"/>
    <lineage>
        <taxon>Bacteria</taxon>
        <taxon>Pseudomonadati</taxon>
        <taxon>Pseudomonadota</taxon>
        <taxon>Alphaproteobacteria</taxon>
        <taxon>Hyphomicrobiales</taxon>
        <taxon>Phyllobacteriaceae</taxon>
        <taxon>Mesorhizobium</taxon>
    </lineage>
</organism>
<feature type="domain" description="HTH tetR-type" evidence="5">
    <location>
        <begin position="14"/>
        <end position="74"/>
    </location>
</feature>
<dbReference type="RefSeq" id="WP_181061774.1">
    <property type="nucleotide sequence ID" value="NZ_JACDTY010000028.1"/>
</dbReference>
<keyword evidence="3" id="KW-0804">Transcription</keyword>
<dbReference type="GO" id="GO:0000976">
    <property type="term" value="F:transcription cis-regulatory region binding"/>
    <property type="evidence" value="ECO:0007669"/>
    <property type="project" value="TreeGrafter"/>
</dbReference>
<evidence type="ECO:0000256" key="1">
    <source>
        <dbReference type="ARBA" id="ARBA00023015"/>
    </source>
</evidence>
<dbReference type="Gene3D" id="1.10.357.10">
    <property type="entry name" value="Tetracycline Repressor, domain 2"/>
    <property type="match status" value="1"/>
</dbReference>
<evidence type="ECO:0000256" key="3">
    <source>
        <dbReference type="ARBA" id="ARBA00023163"/>
    </source>
</evidence>
<gene>
    <name evidence="6" type="ORF">H0241_32100</name>
</gene>
<dbReference type="PROSITE" id="PS50977">
    <property type="entry name" value="HTH_TETR_2"/>
    <property type="match status" value="1"/>
</dbReference>
<dbReference type="InterPro" id="IPR001647">
    <property type="entry name" value="HTH_TetR"/>
</dbReference>